<dbReference type="EMBL" id="OC320213">
    <property type="protein sequence ID" value="CAD7407541.1"/>
    <property type="molecule type" value="Genomic_DNA"/>
</dbReference>
<evidence type="ECO:0000313" key="6">
    <source>
        <dbReference type="EMBL" id="CAD7407541.1"/>
    </source>
</evidence>
<dbReference type="InterPro" id="IPR002661">
    <property type="entry name" value="Ribosome_recyc_fac"/>
</dbReference>
<proteinExistence type="inferred from homology"/>
<dbReference type="GO" id="GO:0043023">
    <property type="term" value="F:ribosomal large subunit binding"/>
    <property type="evidence" value="ECO:0007669"/>
    <property type="project" value="TreeGrafter"/>
</dbReference>
<dbReference type="InterPro" id="IPR023584">
    <property type="entry name" value="Ribosome_recyc_fac_dom"/>
</dbReference>
<evidence type="ECO:0000256" key="4">
    <source>
        <dbReference type="ARBA" id="ARBA00033107"/>
    </source>
</evidence>
<keyword evidence="3" id="KW-0648">Protein biosynthesis</keyword>
<name>A0A7R9D3U4_TIMCR</name>
<accession>A0A7R9D3U4</accession>
<evidence type="ECO:0000259" key="5">
    <source>
        <dbReference type="Pfam" id="PF01765"/>
    </source>
</evidence>
<evidence type="ECO:0000256" key="1">
    <source>
        <dbReference type="ARBA" id="ARBA00005912"/>
    </source>
</evidence>
<protein>
    <recommendedName>
        <fullName evidence="2">Ribosome-recycling factor, mitochondrial</fullName>
    </recommendedName>
    <alternativeName>
        <fullName evidence="4">Ribosome-releasing factor, mitochondrial</fullName>
    </alternativeName>
</protein>
<dbReference type="PANTHER" id="PTHR20982">
    <property type="entry name" value="RIBOSOME RECYCLING FACTOR"/>
    <property type="match status" value="1"/>
</dbReference>
<dbReference type="InterPro" id="IPR036191">
    <property type="entry name" value="RRF_sf"/>
</dbReference>
<dbReference type="GO" id="GO:0006412">
    <property type="term" value="P:translation"/>
    <property type="evidence" value="ECO:0007669"/>
    <property type="project" value="UniProtKB-KW"/>
</dbReference>
<feature type="domain" description="Ribosome recycling factor" evidence="5">
    <location>
        <begin position="102"/>
        <end position="178"/>
    </location>
</feature>
<gene>
    <name evidence="6" type="ORF">TCEB3V08_LOCUS9066</name>
</gene>
<dbReference type="GO" id="GO:0005739">
    <property type="term" value="C:mitochondrion"/>
    <property type="evidence" value="ECO:0007669"/>
    <property type="project" value="TreeGrafter"/>
</dbReference>
<dbReference type="AlphaFoldDB" id="A0A7R9D3U4"/>
<dbReference type="Gene3D" id="1.10.132.20">
    <property type="entry name" value="Ribosome-recycling factor"/>
    <property type="match status" value="1"/>
</dbReference>
<evidence type="ECO:0000256" key="3">
    <source>
        <dbReference type="ARBA" id="ARBA00022917"/>
    </source>
</evidence>
<comment type="similarity">
    <text evidence="1">Belongs to the RRF family.</text>
</comment>
<evidence type="ECO:0000256" key="2">
    <source>
        <dbReference type="ARBA" id="ARBA00020581"/>
    </source>
</evidence>
<dbReference type="PANTHER" id="PTHR20982:SF3">
    <property type="entry name" value="MITOCHONDRIAL RIBOSOME RECYCLING FACTOR PSEUDO 1"/>
    <property type="match status" value="1"/>
</dbReference>
<dbReference type="SUPFAM" id="SSF55194">
    <property type="entry name" value="Ribosome recycling factor, RRF"/>
    <property type="match status" value="1"/>
</dbReference>
<organism evidence="6">
    <name type="scientific">Timema cristinae</name>
    <name type="common">Walking stick</name>
    <dbReference type="NCBI Taxonomy" id="61476"/>
    <lineage>
        <taxon>Eukaryota</taxon>
        <taxon>Metazoa</taxon>
        <taxon>Ecdysozoa</taxon>
        <taxon>Arthropoda</taxon>
        <taxon>Hexapoda</taxon>
        <taxon>Insecta</taxon>
        <taxon>Pterygota</taxon>
        <taxon>Neoptera</taxon>
        <taxon>Polyneoptera</taxon>
        <taxon>Phasmatodea</taxon>
        <taxon>Timematodea</taxon>
        <taxon>Timematoidea</taxon>
        <taxon>Timematidae</taxon>
        <taxon>Timema</taxon>
    </lineage>
</organism>
<dbReference type="Pfam" id="PF01765">
    <property type="entry name" value="RRF"/>
    <property type="match status" value="1"/>
</dbReference>
<sequence length="182" mass="20871">MVEIGLYNLRTPVVQYSVDAYLKFEPLCGNMSLPKSLNYRIESTKKKVEINEQQLSEVIKVDTLKGQMQRAVDHMKEEYVKNLSLRSTTGSMESLQVNFDGKEVTKEHRENLAKNAKTLYVKCRDSIKDVQNKFIKDVKTKTNISQDDSHLIQDQIVCIADQYVSTAEKILEAKHTELIGKD</sequence>
<reference evidence="6" key="1">
    <citation type="submission" date="2020-11" db="EMBL/GenBank/DDBJ databases">
        <authorList>
            <person name="Tran Van P."/>
        </authorList>
    </citation>
    <scope>NUCLEOTIDE SEQUENCE</scope>
</reference>